<gene>
    <name evidence="4" type="ORF">QBC41DRAFT_356921</name>
</gene>
<sequence length="313" mass="33550">MRTLLALTLLGARVAGQNGQNGVWFIYPTEGHTYQHMDTVNVTYESPFPTPTLFGWCDGGSTNFYDQRAPGYNASIAVLLNFTSGTPCWFNLRPGRVAGYGANSPQFNLLGVERASGGIVHGPKPFKSKSAPPQSLTTSSISTTAVSTASQVHASSEQHEPTSATTPNSPQADEKYRGDGGGLGGGQSAAIVIGAIVGVLILTAGLFFWWKKRARRVGRQSQHHEAAHPNYCQHHPGQPQWQHQAGTESLWSGNPATYVHSRVHDGPCTCVCPTHGQAQVKGWPVEVSSTNSPSEISTSDPAWAARLKYEMPA</sequence>
<organism evidence="4 5">
    <name type="scientific">Cercophora samala</name>
    <dbReference type="NCBI Taxonomy" id="330535"/>
    <lineage>
        <taxon>Eukaryota</taxon>
        <taxon>Fungi</taxon>
        <taxon>Dikarya</taxon>
        <taxon>Ascomycota</taxon>
        <taxon>Pezizomycotina</taxon>
        <taxon>Sordariomycetes</taxon>
        <taxon>Sordariomycetidae</taxon>
        <taxon>Sordariales</taxon>
        <taxon>Lasiosphaeriaceae</taxon>
        <taxon>Cercophora</taxon>
    </lineage>
</organism>
<dbReference type="Proteomes" id="UP001174997">
    <property type="component" value="Unassembled WGS sequence"/>
</dbReference>
<proteinExistence type="predicted"/>
<keyword evidence="2" id="KW-1133">Transmembrane helix</keyword>
<evidence type="ECO:0000256" key="2">
    <source>
        <dbReference type="SAM" id="Phobius"/>
    </source>
</evidence>
<keyword evidence="3" id="KW-0732">Signal</keyword>
<keyword evidence="2" id="KW-0472">Membrane</keyword>
<protein>
    <submittedName>
        <fullName evidence="4">Uncharacterized protein</fullName>
    </submittedName>
</protein>
<reference evidence="4" key="1">
    <citation type="submission" date="2023-06" db="EMBL/GenBank/DDBJ databases">
        <title>Genome-scale phylogeny and comparative genomics of the fungal order Sordariales.</title>
        <authorList>
            <consortium name="Lawrence Berkeley National Laboratory"/>
            <person name="Hensen N."/>
            <person name="Bonometti L."/>
            <person name="Westerberg I."/>
            <person name="Brannstrom I.O."/>
            <person name="Guillou S."/>
            <person name="Cros-Aarteil S."/>
            <person name="Calhoun S."/>
            <person name="Haridas S."/>
            <person name="Kuo A."/>
            <person name="Mondo S."/>
            <person name="Pangilinan J."/>
            <person name="Riley R."/>
            <person name="Labutti K."/>
            <person name="Andreopoulos B."/>
            <person name="Lipzen A."/>
            <person name="Chen C."/>
            <person name="Yanf M."/>
            <person name="Daum C."/>
            <person name="Ng V."/>
            <person name="Clum A."/>
            <person name="Steindorff A."/>
            <person name="Ohm R."/>
            <person name="Martin F."/>
            <person name="Silar P."/>
            <person name="Natvig D."/>
            <person name="Lalanne C."/>
            <person name="Gautier V."/>
            <person name="Ament-Velasquez S.L."/>
            <person name="Kruys A."/>
            <person name="Hutchinson M.I."/>
            <person name="Powell A.J."/>
            <person name="Barry K."/>
            <person name="Miller A.N."/>
            <person name="Grigoriev I.V."/>
            <person name="Debuchy R."/>
            <person name="Gladieux P."/>
            <person name="Thoren M.H."/>
            <person name="Johannesson H."/>
        </authorList>
    </citation>
    <scope>NUCLEOTIDE SEQUENCE</scope>
    <source>
        <strain evidence="4">CBS 307.81</strain>
    </source>
</reference>
<feature type="compositionally biased region" description="Polar residues" evidence="1">
    <location>
        <begin position="161"/>
        <end position="171"/>
    </location>
</feature>
<evidence type="ECO:0000313" key="5">
    <source>
        <dbReference type="Proteomes" id="UP001174997"/>
    </source>
</evidence>
<feature type="compositionally biased region" description="Low complexity" evidence="1">
    <location>
        <begin position="135"/>
        <end position="155"/>
    </location>
</feature>
<feature type="chain" id="PRO_5041398847" evidence="3">
    <location>
        <begin position="17"/>
        <end position="313"/>
    </location>
</feature>
<keyword evidence="2" id="KW-0812">Transmembrane</keyword>
<evidence type="ECO:0000313" key="4">
    <source>
        <dbReference type="EMBL" id="KAK0668104.1"/>
    </source>
</evidence>
<name>A0AA39ZBU0_9PEZI</name>
<keyword evidence="5" id="KW-1185">Reference proteome</keyword>
<feature type="signal peptide" evidence="3">
    <location>
        <begin position="1"/>
        <end position="16"/>
    </location>
</feature>
<evidence type="ECO:0000256" key="1">
    <source>
        <dbReference type="SAM" id="MobiDB-lite"/>
    </source>
</evidence>
<feature type="transmembrane region" description="Helical" evidence="2">
    <location>
        <begin position="189"/>
        <end position="210"/>
    </location>
</feature>
<feature type="region of interest" description="Disordered" evidence="1">
    <location>
        <begin position="121"/>
        <end position="181"/>
    </location>
</feature>
<evidence type="ECO:0000256" key="3">
    <source>
        <dbReference type="SAM" id="SignalP"/>
    </source>
</evidence>
<accession>A0AA39ZBU0</accession>
<dbReference type="EMBL" id="JAULSY010000062">
    <property type="protein sequence ID" value="KAK0668104.1"/>
    <property type="molecule type" value="Genomic_DNA"/>
</dbReference>
<dbReference type="AlphaFoldDB" id="A0AA39ZBU0"/>
<comment type="caution">
    <text evidence="4">The sequence shown here is derived from an EMBL/GenBank/DDBJ whole genome shotgun (WGS) entry which is preliminary data.</text>
</comment>